<evidence type="ECO:0000313" key="1">
    <source>
        <dbReference type="EMBL" id="KAJ1891355.1"/>
    </source>
</evidence>
<dbReference type="Proteomes" id="UP001150581">
    <property type="component" value="Unassembled WGS sequence"/>
</dbReference>
<comment type="caution">
    <text evidence="1">The sequence shown here is derived from an EMBL/GenBank/DDBJ whole genome shotgun (WGS) entry which is preliminary data.</text>
</comment>
<organism evidence="1 2">
    <name type="scientific">Kickxella alabastrina</name>
    <dbReference type="NCBI Taxonomy" id="61397"/>
    <lineage>
        <taxon>Eukaryota</taxon>
        <taxon>Fungi</taxon>
        <taxon>Fungi incertae sedis</taxon>
        <taxon>Zoopagomycota</taxon>
        <taxon>Kickxellomycotina</taxon>
        <taxon>Kickxellomycetes</taxon>
        <taxon>Kickxellales</taxon>
        <taxon>Kickxellaceae</taxon>
        <taxon>Kickxella</taxon>
    </lineage>
</organism>
<reference evidence="1" key="1">
    <citation type="submission" date="2022-07" db="EMBL/GenBank/DDBJ databases">
        <title>Phylogenomic reconstructions and comparative analyses of Kickxellomycotina fungi.</title>
        <authorList>
            <person name="Reynolds N.K."/>
            <person name="Stajich J.E."/>
            <person name="Barry K."/>
            <person name="Grigoriev I.V."/>
            <person name="Crous P."/>
            <person name="Smith M.E."/>
        </authorList>
    </citation>
    <scope>NUCLEOTIDE SEQUENCE</scope>
    <source>
        <strain evidence="1">Benny 63K</strain>
    </source>
</reference>
<sequence length="433" mass="45662">MASSIAENAAISVHMQQHSVGIDHSQKTNVYYHDGGAAAAAAAAAATGVINHWSGDSHQYQQQQHHRGSNTTDTACSSPLDTPLVKVMQQQQQQQQNGGSVAAGFNKDSANGMPAQPTPPQSASSHGFVQGGADAWRTYNHSYHQGMPMSAPYSTASFASPNSSGMSIGLESSSFDHNTAAADYYYNSSQHSNHHQQQQQNNQHPLHYHAAAAQNQQFQHPNSQQQQHSQHPQHHQHNQQNQQQQHHQFQHNGLHQDPGASQFDPASAAAAANGGSYMGDFGHNMYAGAPEIVSAPATVTHLPPIDSAGTLARHSSYFGMASVPAQGTFDSMSAAAAAAGTGHYLAAAAARGQQPYPSPMVVGRFNLGMPSAGTPGVIPTPPPASQMQGPPPLSAMGSGSMSVPSTPIRSIGMPRINGHAQSSTSQRKRYLCT</sequence>
<keyword evidence="2" id="KW-1185">Reference proteome</keyword>
<gene>
    <name evidence="1" type="ORF">LPJ66_006964</name>
</gene>
<dbReference type="EMBL" id="JANBPG010001173">
    <property type="protein sequence ID" value="KAJ1891355.1"/>
    <property type="molecule type" value="Genomic_DNA"/>
</dbReference>
<accession>A0ACC1IAG0</accession>
<proteinExistence type="predicted"/>
<name>A0ACC1IAG0_9FUNG</name>
<feature type="non-terminal residue" evidence="1">
    <location>
        <position position="433"/>
    </location>
</feature>
<evidence type="ECO:0000313" key="2">
    <source>
        <dbReference type="Proteomes" id="UP001150581"/>
    </source>
</evidence>
<protein>
    <submittedName>
        <fullName evidence="1">Uncharacterized protein</fullName>
    </submittedName>
</protein>